<evidence type="ECO:0000313" key="1">
    <source>
        <dbReference type="EMBL" id="VDM07781.1"/>
    </source>
</evidence>
<proteinExistence type="predicted"/>
<organism evidence="1 2">
    <name type="scientific">Wuchereria bancrofti</name>
    <dbReference type="NCBI Taxonomy" id="6293"/>
    <lineage>
        <taxon>Eukaryota</taxon>
        <taxon>Metazoa</taxon>
        <taxon>Ecdysozoa</taxon>
        <taxon>Nematoda</taxon>
        <taxon>Chromadorea</taxon>
        <taxon>Rhabditida</taxon>
        <taxon>Spirurina</taxon>
        <taxon>Spiruromorpha</taxon>
        <taxon>Filarioidea</taxon>
        <taxon>Onchocercidae</taxon>
        <taxon>Wuchereria</taxon>
    </lineage>
</organism>
<protein>
    <submittedName>
        <fullName evidence="1">Uncharacterized protein</fullName>
    </submittedName>
</protein>
<sequence>MFTEWMLMSYSSQKTNPFTVIADRSCKKKAPPVHFTLCTSVSRGYRCQSRCLSVTTIILSEQHPLKILTL</sequence>
<reference evidence="1 2" key="1">
    <citation type="submission" date="2018-11" db="EMBL/GenBank/DDBJ databases">
        <authorList>
            <consortium name="Pathogen Informatics"/>
        </authorList>
    </citation>
    <scope>NUCLEOTIDE SEQUENCE [LARGE SCALE GENOMIC DNA]</scope>
</reference>
<dbReference type="InParanoid" id="A0A3P7DDK8"/>
<gene>
    <name evidence="1" type="ORF">WBA_LOCUS1167</name>
</gene>
<evidence type="ECO:0000313" key="2">
    <source>
        <dbReference type="Proteomes" id="UP000270924"/>
    </source>
</evidence>
<dbReference type="EMBL" id="UYWW01000220">
    <property type="protein sequence ID" value="VDM07781.1"/>
    <property type="molecule type" value="Genomic_DNA"/>
</dbReference>
<accession>A0A3P7DDK8</accession>
<name>A0A3P7DDK8_WUCBA</name>
<dbReference type="Proteomes" id="UP000270924">
    <property type="component" value="Unassembled WGS sequence"/>
</dbReference>
<dbReference type="AlphaFoldDB" id="A0A3P7DDK8"/>
<keyword evidence="2" id="KW-1185">Reference proteome</keyword>